<evidence type="ECO:0000259" key="1">
    <source>
        <dbReference type="Pfam" id="PF01575"/>
    </source>
</evidence>
<accession>A0A0F9RIF1</accession>
<reference evidence="2" key="1">
    <citation type="journal article" date="2015" name="Nature">
        <title>Complex archaea that bridge the gap between prokaryotes and eukaryotes.</title>
        <authorList>
            <person name="Spang A."/>
            <person name="Saw J.H."/>
            <person name="Jorgensen S.L."/>
            <person name="Zaremba-Niedzwiedzka K."/>
            <person name="Martijn J."/>
            <person name="Lind A.E."/>
            <person name="van Eijk R."/>
            <person name="Schleper C."/>
            <person name="Guy L."/>
            <person name="Ettema T.J."/>
        </authorList>
    </citation>
    <scope>NUCLEOTIDE SEQUENCE</scope>
</reference>
<organism evidence="2">
    <name type="scientific">marine sediment metagenome</name>
    <dbReference type="NCBI Taxonomy" id="412755"/>
    <lineage>
        <taxon>unclassified sequences</taxon>
        <taxon>metagenomes</taxon>
        <taxon>ecological metagenomes</taxon>
    </lineage>
</organism>
<protein>
    <recommendedName>
        <fullName evidence="1">MaoC-like domain-containing protein</fullName>
    </recommendedName>
</protein>
<dbReference type="PANTHER" id="PTHR42993">
    <property type="entry name" value="MAOC-LIKE DEHYDRATASE DOMAIN-CONTAINING PROTEIN"/>
    <property type="match status" value="1"/>
</dbReference>
<name>A0A0F9RIF1_9ZZZZ</name>
<evidence type="ECO:0000313" key="2">
    <source>
        <dbReference type="EMBL" id="KKN54569.1"/>
    </source>
</evidence>
<dbReference type="PANTHER" id="PTHR42993:SF1">
    <property type="entry name" value="MAOC-LIKE DEHYDRATASE DOMAIN-CONTAINING PROTEIN"/>
    <property type="match status" value="1"/>
</dbReference>
<dbReference type="SUPFAM" id="SSF54637">
    <property type="entry name" value="Thioesterase/thiol ester dehydrase-isomerase"/>
    <property type="match status" value="1"/>
</dbReference>
<dbReference type="InterPro" id="IPR029069">
    <property type="entry name" value="HotDog_dom_sf"/>
</dbReference>
<dbReference type="CDD" id="cd03450">
    <property type="entry name" value="NodN"/>
    <property type="match status" value="1"/>
</dbReference>
<comment type="caution">
    <text evidence="2">The sequence shown here is derived from an EMBL/GenBank/DDBJ whole genome shotgun (WGS) entry which is preliminary data.</text>
</comment>
<dbReference type="AlphaFoldDB" id="A0A0F9RIF1"/>
<gene>
    <name evidence="2" type="ORF">LCGC14_0591080</name>
</gene>
<dbReference type="InterPro" id="IPR039375">
    <property type="entry name" value="NodN-like"/>
</dbReference>
<dbReference type="EMBL" id="LAZR01000923">
    <property type="protein sequence ID" value="KKN54569.1"/>
    <property type="molecule type" value="Genomic_DNA"/>
</dbReference>
<dbReference type="Gene3D" id="3.10.129.10">
    <property type="entry name" value="Hotdog Thioesterase"/>
    <property type="match status" value="1"/>
</dbReference>
<dbReference type="Pfam" id="PF01575">
    <property type="entry name" value="MaoC_dehydratas"/>
    <property type="match status" value="1"/>
</dbReference>
<sequence>MSKLELKPSDWKDYIGKEIGTSDWYEVTQEEIIEYGKIIGDMQWIHTDPVRAKKESPYGTTIAHGNWLVSIVVSKLIFTLFKPIKTGMIINYGWNKIRFPAPAPVGKRIRSNMKVLDVREIGNGAYDVEFEMKITVEGESKPCCVASKITRYYPS</sequence>
<feature type="domain" description="MaoC-like" evidence="1">
    <location>
        <begin position="14"/>
        <end position="123"/>
    </location>
</feature>
<proteinExistence type="predicted"/>
<dbReference type="InterPro" id="IPR002539">
    <property type="entry name" value="MaoC-like_dom"/>
</dbReference>